<dbReference type="EMBL" id="KF126309">
    <property type="protein sequence ID" value="AIA93656.1"/>
    <property type="molecule type" value="Genomic_DNA"/>
</dbReference>
<protein>
    <submittedName>
        <fullName evidence="1">CAZy families GT4 protein</fullName>
    </submittedName>
</protein>
<accession>A0A060CLG0</accession>
<name>A0A060CLG0_9PSED</name>
<evidence type="ECO:0000313" key="1">
    <source>
        <dbReference type="EMBL" id="AIA93656.1"/>
    </source>
</evidence>
<proteinExistence type="predicted"/>
<dbReference type="AlphaFoldDB" id="A0A060CLG0"/>
<reference evidence="1" key="1">
    <citation type="journal article" date="2013" name="Environ. Microbiol.">
        <title>Seasonally variable intestinal metagenomes of the red palm weevil (Rhynchophorus ferrugineus).</title>
        <authorList>
            <person name="Jia S."/>
            <person name="Zhang X."/>
            <person name="Zhang G."/>
            <person name="Yin A."/>
            <person name="Zhang S."/>
            <person name="Li F."/>
            <person name="Wang L."/>
            <person name="Zhao D."/>
            <person name="Yun Q."/>
            <person name="Tala"/>
            <person name="Wang J."/>
            <person name="Sun G."/>
            <person name="Baabdullah M."/>
            <person name="Yu X."/>
            <person name="Hu S."/>
            <person name="Al-Mssallem I.S."/>
            <person name="Yu J."/>
        </authorList>
    </citation>
    <scope>NUCLEOTIDE SEQUENCE</scope>
</reference>
<feature type="non-terminal residue" evidence="1">
    <location>
        <position position="66"/>
    </location>
</feature>
<sequence length="66" mass="7600">MKIWYFHPYGSAPGRGKYLRPYYLGKKWIALGHDVTCFVGRNHHLLDQPEPLPQKECVSGVPFVSL</sequence>
<organism evidence="1">
    <name type="scientific">uncultured Pseudomonas sp</name>
    <dbReference type="NCBI Taxonomy" id="114707"/>
    <lineage>
        <taxon>Bacteria</taxon>
        <taxon>Pseudomonadati</taxon>
        <taxon>Pseudomonadota</taxon>
        <taxon>Gammaproteobacteria</taxon>
        <taxon>Pseudomonadales</taxon>
        <taxon>Pseudomonadaceae</taxon>
        <taxon>Pseudomonas</taxon>
        <taxon>environmental samples</taxon>
    </lineage>
</organism>